<dbReference type="Proteomes" id="UP000005945">
    <property type="component" value="Unassembled WGS sequence"/>
</dbReference>
<dbReference type="HOGENOM" id="CLU_2081773_0_0_9"/>
<accession>A8SCH3</accession>
<comment type="caution">
    <text evidence="1">The sequence shown here is derived from an EMBL/GenBank/DDBJ whole genome shotgun (WGS) entry which is preliminary data.</text>
</comment>
<proteinExistence type="predicted"/>
<name>A8SCH3_9FIRM</name>
<sequence length="135" mass="15807">MMVRTKIFVKEDTKMLYTEKEKHEIERVKEVFAEHLRQSPDFELLWSDKVGYVWLTIGVNPVYVDTGIRIESAADLCYRCLDDVATDVLYMTGNDHALEAADPLELAEIKRRWEPYINQLPDYAYLCKDLLNGKM</sequence>
<dbReference type="EMBL" id="ABED02000027">
    <property type="protein sequence ID" value="EDP21242.1"/>
    <property type="molecule type" value="Genomic_DNA"/>
</dbReference>
<evidence type="ECO:0000313" key="1">
    <source>
        <dbReference type="EMBL" id="EDP21242.1"/>
    </source>
</evidence>
<gene>
    <name evidence="1" type="ORF">FAEPRAM212_01966</name>
</gene>
<evidence type="ECO:0000313" key="2">
    <source>
        <dbReference type="Proteomes" id="UP000005945"/>
    </source>
</evidence>
<reference evidence="1 2" key="2">
    <citation type="submission" date="2007-09" db="EMBL/GenBank/DDBJ databases">
        <authorList>
            <person name="Fulton L."/>
            <person name="Clifton S."/>
            <person name="Fulton B."/>
            <person name="Xu J."/>
            <person name="Minx P."/>
            <person name="Pepin K.H."/>
            <person name="Johnson M."/>
            <person name="Thiruvilangam P."/>
            <person name="Bhonagiri V."/>
            <person name="Nash W.E."/>
            <person name="Mardis E.R."/>
            <person name="Wilson R.K."/>
        </authorList>
    </citation>
    <scope>NUCLEOTIDE SEQUENCE [LARGE SCALE GENOMIC DNA]</scope>
    <source>
        <strain evidence="1 2">M21/2</strain>
    </source>
</reference>
<dbReference type="AlphaFoldDB" id="A8SCH3"/>
<organism evidence="1 2">
    <name type="scientific">Faecalibacterium prausnitzii M21/2</name>
    <dbReference type="NCBI Taxonomy" id="411485"/>
    <lineage>
        <taxon>Bacteria</taxon>
        <taxon>Bacillati</taxon>
        <taxon>Bacillota</taxon>
        <taxon>Clostridia</taxon>
        <taxon>Eubacteriales</taxon>
        <taxon>Oscillospiraceae</taxon>
        <taxon>Faecalibacterium</taxon>
    </lineage>
</organism>
<reference evidence="1 2" key="1">
    <citation type="submission" date="2007-09" db="EMBL/GenBank/DDBJ databases">
        <title>Draft genome sequence of Faecalibacterium prausnitzii M21/2.</title>
        <authorList>
            <person name="Sudarsanam P."/>
            <person name="Ley R."/>
            <person name="Guruge J."/>
            <person name="Turnbaugh P.J."/>
            <person name="Mahowald M."/>
            <person name="Liep D."/>
            <person name="Gordon J."/>
        </authorList>
    </citation>
    <scope>NUCLEOTIDE SEQUENCE [LARGE SCALE GENOMIC DNA]</scope>
    <source>
        <strain evidence="1 2">M21/2</strain>
    </source>
</reference>
<protein>
    <submittedName>
        <fullName evidence="1">Uncharacterized protein</fullName>
    </submittedName>
</protein>